<accession>A0AAR2IXU5</accession>
<reference evidence="1" key="2">
    <citation type="submission" date="2025-08" db="UniProtKB">
        <authorList>
            <consortium name="Ensembl"/>
        </authorList>
    </citation>
    <scope>IDENTIFICATION</scope>
</reference>
<reference evidence="1" key="3">
    <citation type="submission" date="2025-09" db="UniProtKB">
        <authorList>
            <consortium name="Ensembl"/>
        </authorList>
    </citation>
    <scope>IDENTIFICATION</scope>
</reference>
<evidence type="ECO:0000313" key="1">
    <source>
        <dbReference type="Ensembl" id="ENSPNAP00000042882.1"/>
    </source>
</evidence>
<reference evidence="1 2" key="1">
    <citation type="submission" date="2020-10" db="EMBL/GenBank/DDBJ databases">
        <title>Pygocentrus nattereri (red-bellied piranha) genome, fPygNat1, primary haplotype.</title>
        <authorList>
            <person name="Myers G."/>
            <person name="Meyer A."/>
            <person name="Karagic N."/>
            <person name="Pippel M."/>
            <person name="Winkler S."/>
            <person name="Tracey A."/>
            <person name="Wood J."/>
            <person name="Formenti G."/>
            <person name="Howe K."/>
            <person name="Fedrigo O."/>
            <person name="Jarvis E.D."/>
        </authorList>
    </citation>
    <scope>NUCLEOTIDE SEQUENCE [LARGE SCALE GENOMIC DNA]</scope>
</reference>
<dbReference type="Proteomes" id="UP001501920">
    <property type="component" value="Chromosome 17"/>
</dbReference>
<dbReference type="Ensembl" id="ENSPNAT00000057532.1">
    <property type="protein sequence ID" value="ENSPNAP00000042882.1"/>
    <property type="gene ID" value="ENSPNAG00000034716.1"/>
</dbReference>
<name>A0AAR2IXU5_PYGNA</name>
<sequence>MLKRRSAQCILQVNFSAATIKNMRKTPVLHSRYHISEFCRFPERNETKAKSEKEKTYFTFNVSQWNQNFSQVILGCFFYTLRNKGSKLWVSAPLVTEVGPSRVHLRTFSQGT</sequence>
<evidence type="ECO:0000313" key="2">
    <source>
        <dbReference type="Proteomes" id="UP001501920"/>
    </source>
</evidence>
<dbReference type="AlphaFoldDB" id="A0AAR2IXU5"/>
<proteinExistence type="predicted"/>
<organism evidence="1 2">
    <name type="scientific">Pygocentrus nattereri</name>
    <name type="common">Red-bellied piranha</name>
    <dbReference type="NCBI Taxonomy" id="42514"/>
    <lineage>
        <taxon>Eukaryota</taxon>
        <taxon>Metazoa</taxon>
        <taxon>Chordata</taxon>
        <taxon>Craniata</taxon>
        <taxon>Vertebrata</taxon>
        <taxon>Euteleostomi</taxon>
        <taxon>Actinopterygii</taxon>
        <taxon>Neopterygii</taxon>
        <taxon>Teleostei</taxon>
        <taxon>Ostariophysi</taxon>
        <taxon>Characiformes</taxon>
        <taxon>Characoidei</taxon>
        <taxon>Pygocentrus</taxon>
    </lineage>
</organism>
<protein>
    <submittedName>
        <fullName evidence="1">Uncharacterized protein</fullName>
    </submittedName>
</protein>
<keyword evidence="2" id="KW-1185">Reference proteome</keyword>